<name>A0ABZ0S2F0_9BACI</name>
<dbReference type="EMBL" id="CP137624">
    <property type="protein sequence ID" value="WPK13403.1"/>
    <property type="molecule type" value="Genomic_DNA"/>
</dbReference>
<proteinExistence type="predicted"/>
<dbReference type="Pfam" id="PF14534">
    <property type="entry name" value="DUF4440"/>
    <property type="match status" value="1"/>
</dbReference>
<evidence type="ECO:0000313" key="2">
    <source>
        <dbReference type="EMBL" id="WPK13403.1"/>
    </source>
</evidence>
<organism evidence="2 3">
    <name type="scientific">Lysinibacillus louembei</name>
    <dbReference type="NCBI Taxonomy" id="1470088"/>
    <lineage>
        <taxon>Bacteria</taxon>
        <taxon>Bacillati</taxon>
        <taxon>Bacillota</taxon>
        <taxon>Bacilli</taxon>
        <taxon>Bacillales</taxon>
        <taxon>Bacillaceae</taxon>
        <taxon>Lysinibacillus</taxon>
    </lineage>
</organism>
<keyword evidence="3" id="KW-1185">Reference proteome</keyword>
<dbReference type="Proteomes" id="UP001322664">
    <property type="component" value="Chromosome"/>
</dbReference>
<dbReference type="InterPro" id="IPR027843">
    <property type="entry name" value="DUF4440"/>
</dbReference>
<accession>A0ABZ0S2F0</accession>
<protein>
    <submittedName>
        <fullName evidence="2">Nuclear transport factor 2 family protein</fullName>
    </submittedName>
</protein>
<reference evidence="2 3" key="1">
    <citation type="submission" date="2023-09" db="EMBL/GenBank/DDBJ databases">
        <authorList>
            <person name="Page C.A."/>
            <person name="Perez-Diaz I.M."/>
        </authorList>
    </citation>
    <scope>NUCLEOTIDE SEQUENCE [LARGE SCALE GENOMIC DNA]</scope>
    <source>
        <strain evidence="2 3">Ll15</strain>
    </source>
</reference>
<feature type="domain" description="DUF4440" evidence="1">
    <location>
        <begin position="9"/>
        <end position="115"/>
    </location>
</feature>
<evidence type="ECO:0000313" key="3">
    <source>
        <dbReference type="Proteomes" id="UP001322664"/>
    </source>
</evidence>
<dbReference type="RefSeq" id="WP_319837923.1">
    <property type="nucleotide sequence ID" value="NZ_CP137624.1"/>
</dbReference>
<gene>
    <name evidence="2" type="ORF">R6U77_06930</name>
</gene>
<evidence type="ECO:0000259" key="1">
    <source>
        <dbReference type="Pfam" id="PF14534"/>
    </source>
</evidence>
<dbReference type="SUPFAM" id="SSF54427">
    <property type="entry name" value="NTF2-like"/>
    <property type="match status" value="1"/>
</dbReference>
<sequence length="124" mass="14693">MNNSYEQALTSYIEATNSHDFANVQRMLHPNVVYWFTDKKCGTMTDIQHYFENAWNLIKEEVYEARDVGWLVTNRDTATCLYTYHYSGYYEGEYVSGHGRATNIFVKNEYDDWKLIHEHLSKGE</sequence>
<dbReference type="Gene3D" id="3.10.450.50">
    <property type="match status" value="1"/>
</dbReference>
<dbReference type="InterPro" id="IPR032710">
    <property type="entry name" value="NTF2-like_dom_sf"/>
</dbReference>